<dbReference type="EMBL" id="WNDS01000004">
    <property type="protein sequence ID" value="KAF1014096.1"/>
    <property type="molecule type" value="Genomic_DNA"/>
</dbReference>
<protein>
    <submittedName>
        <fullName evidence="1">Uncharacterized protein</fullName>
    </submittedName>
</protein>
<accession>A0A7V8FF18</accession>
<proteinExistence type="predicted"/>
<organism evidence="1 2">
    <name type="scientific">Stenotrophomonas maltophilia</name>
    <name type="common">Pseudomonas maltophilia</name>
    <name type="synonym">Xanthomonas maltophilia</name>
    <dbReference type="NCBI Taxonomy" id="40324"/>
    <lineage>
        <taxon>Bacteria</taxon>
        <taxon>Pseudomonadati</taxon>
        <taxon>Pseudomonadota</taxon>
        <taxon>Gammaproteobacteria</taxon>
        <taxon>Lysobacterales</taxon>
        <taxon>Lysobacteraceae</taxon>
        <taxon>Stenotrophomonas</taxon>
        <taxon>Stenotrophomonas maltophilia group</taxon>
    </lineage>
</organism>
<dbReference type="Proteomes" id="UP000487117">
    <property type="component" value="Unassembled WGS sequence"/>
</dbReference>
<dbReference type="AlphaFoldDB" id="A0A7V8FF18"/>
<sequence>MLSAQALVGYERPAPAQPEQLRERARIAFIESQKAITHTGRKRENIHAPLGYQA</sequence>
<comment type="caution">
    <text evidence="1">The sequence shown here is derived from an EMBL/GenBank/DDBJ whole genome shotgun (WGS) entry which is preliminary data.</text>
</comment>
<evidence type="ECO:0000313" key="2">
    <source>
        <dbReference type="Proteomes" id="UP000487117"/>
    </source>
</evidence>
<name>A0A7V8FF18_STEMA</name>
<evidence type="ECO:0000313" key="1">
    <source>
        <dbReference type="EMBL" id="KAF1014096.1"/>
    </source>
</evidence>
<reference evidence="2" key="1">
    <citation type="journal article" date="2020" name="MBio">
        <title>Horizontal gene transfer to a defensive symbiont with a reduced genome amongst a multipartite beetle microbiome.</title>
        <authorList>
            <person name="Waterworth S.C."/>
            <person name="Florez L.V."/>
            <person name="Rees E.R."/>
            <person name="Hertweck C."/>
            <person name="Kaltenpoth M."/>
            <person name="Kwan J.C."/>
        </authorList>
    </citation>
    <scope>NUCLEOTIDE SEQUENCE [LARGE SCALE GENOMIC DNA]</scope>
</reference>
<gene>
    <name evidence="1" type="ORF">GAK31_03120</name>
</gene>